<dbReference type="Pfam" id="PF03829">
    <property type="entry name" value="PTSIIA_gutA"/>
    <property type="match status" value="1"/>
</dbReference>
<dbReference type="RefSeq" id="WP_171297660.1">
    <property type="nucleotide sequence ID" value="NZ_CP087098.1"/>
</dbReference>
<accession>A0A7Y3SYN2</accession>
<comment type="caution">
    <text evidence="2">The sequence shown here is derived from an EMBL/GenBank/DDBJ whole genome shotgun (WGS) entry which is preliminary data.</text>
</comment>
<dbReference type="InterPro" id="IPR036665">
    <property type="entry name" value="PTS_IIA_glucitol/sorbitol_sf"/>
</dbReference>
<dbReference type="GO" id="GO:0005737">
    <property type="term" value="C:cytoplasm"/>
    <property type="evidence" value="ECO:0007669"/>
    <property type="project" value="InterPro"/>
</dbReference>
<dbReference type="PROSITE" id="PS51097">
    <property type="entry name" value="PTS_EIIA_TYPE_5"/>
    <property type="match status" value="1"/>
</dbReference>
<sequence length="121" mass="13727">MMIYTTEVKEIGLNAKEFLNEEIIVLFGFNAPPDLRPYCFLIEQNRLEESIEVDDTLFINNDSYKIIAVGDQVNKNLKDLGHITINFKGDTNNLMAGSLYVEKKAISNIDVGTKIIIEKNN</sequence>
<dbReference type="Proteomes" id="UP000531659">
    <property type="component" value="Unassembled WGS sequence"/>
</dbReference>
<name>A0A7Y3SYN2_9CLOT</name>
<evidence type="ECO:0000313" key="2">
    <source>
        <dbReference type="EMBL" id="NNU76957.1"/>
    </source>
</evidence>
<dbReference type="PANTHER" id="PTHR40398:SF1">
    <property type="entry name" value="PTS SYSTEM GLUCITOL_SORBITOL-SPECIFIC EIIA COMPONENT"/>
    <property type="match status" value="1"/>
</dbReference>
<dbReference type="GO" id="GO:0008982">
    <property type="term" value="F:protein-N(PI)-phosphohistidine-sugar phosphotransferase activity"/>
    <property type="evidence" value="ECO:0007669"/>
    <property type="project" value="InterPro"/>
</dbReference>
<dbReference type="AlphaFoldDB" id="A0A7Y3SYN2"/>
<dbReference type="InterPro" id="IPR004716">
    <property type="entry name" value="PTS_IIA_glucitol/sorbitol-sp"/>
</dbReference>
<reference evidence="2 3" key="1">
    <citation type="submission" date="2020-05" db="EMBL/GenBank/DDBJ databases">
        <title>Complete genome of Clostridium estertheticum subspecies estertheticum, isolated from Vacuum packed lamb meat from New Zealand imported to Switzerland.</title>
        <authorList>
            <person name="Wambui J."/>
            <person name="Stevens M.J.A."/>
            <person name="Stephan R."/>
        </authorList>
    </citation>
    <scope>NUCLEOTIDE SEQUENCE [LARGE SCALE GENOMIC DNA]</scope>
    <source>
        <strain evidence="2 3">CEST001</strain>
    </source>
</reference>
<organism evidence="2 3">
    <name type="scientific">Clostridium estertheticum</name>
    <dbReference type="NCBI Taxonomy" id="238834"/>
    <lineage>
        <taxon>Bacteria</taxon>
        <taxon>Bacillati</taxon>
        <taxon>Bacillota</taxon>
        <taxon>Clostridia</taxon>
        <taxon>Eubacteriales</taxon>
        <taxon>Clostridiaceae</taxon>
        <taxon>Clostridium</taxon>
    </lineage>
</organism>
<dbReference type="EMBL" id="JABEYB010000010">
    <property type="protein sequence ID" value="NNU76957.1"/>
    <property type="molecule type" value="Genomic_DNA"/>
</dbReference>
<proteinExistence type="predicted"/>
<evidence type="ECO:0000256" key="1">
    <source>
        <dbReference type="PROSITE-ProRule" id="PRU00420"/>
    </source>
</evidence>
<protein>
    <submittedName>
        <fullName evidence="2">PTS glucitol/sorbitol transporter subunit IIA</fullName>
    </submittedName>
</protein>
<dbReference type="Gene3D" id="2.40.33.40">
    <property type="entry name" value="Phosphotransferase system, glucitol/sorbitol-specific IIA component"/>
    <property type="match status" value="1"/>
</dbReference>
<comment type="caution">
    <text evidence="1">Lacks conserved residue(s) required for the propagation of feature annotation.</text>
</comment>
<dbReference type="PANTHER" id="PTHR40398">
    <property type="entry name" value="PTS SYSTEM GLUCITOL/SORBITOL-SPECIFIC EIIA COMPONENT"/>
    <property type="match status" value="1"/>
</dbReference>
<gene>
    <name evidence="2" type="ORF">HLQ16_13510</name>
</gene>
<dbReference type="GO" id="GO:0009401">
    <property type="term" value="P:phosphoenolpyruvate-dependent sugar phosphotransferase system"/>
    <property type="evidence" value="ECO:0007669"/>
    <property type="project" value="InterPro"/>
</dbReference>
<dbReference type="GO" id="GO:0016301">
    <property type="term" value="F:kinase activity"/>
    <property type="evidence" value="ECO:0007669"/>
    <property type="project" value="TreeGrafter"/>
</dbReference>
<evidence type="ECO:0000313" key="3">
    <source>
        <dbReference type="Proteomes" id="UP000531659"/>
    </source>
</evidence>
<dbReference type="SUPFAM" id="SSF141530">
    <property type="entry name" value="PTSIIA/GutA-like"/>
    <property type="match status" value="1"/>
</dbReference>